<evidence type="ECO:0000313" key="2">
    <source>
        <dbReference type="Proteomes" id="UP001235939"/>
    </source>
</evidence>
<gene>
    <name evidence="1" type="ORF">LAZ67_9002466</name>
</gene>
<organism evidence="1 2">
    <name type="scientific">Cordylochernes scorpioides</name>
    <dbReference type="NCBI Taxonomy" id="51811"/>
    <lineage>
        <taxon>Eukaryota</taxon>
        <taxon>Metazoa</taxon>
        <taxon>Ecdysozoa</taxon>
        <taxon>Arthropoda</taxon>
        <taxon>Chelicerata</taxon>
        <taxon>Arachnida</taxon>
        <taxon>Pseudoscorpiones</taxon>
        <taxon>Cheliferoidea</taxon>
        <taxon>Chernetidae</taxon>
        <taxon>Cordylochernes</taxon>
    </lineage>
</organism>
<protein>
    <submittedName>
        <fullName evidence="1">Uncharacterized protein</fullName>
    </submittedName>
</protein>
<dbReference type="PANTHER" id="PTHR46060">
    <property type="entry name" value="MARINER MOS1 TRANSPOSASE-LIKE PROTEIN"/>
    <property type="match status" value="1"/>
</dbReference>
<dbReference type="EMBL" id="CP092871">
    <property type="protein sequence ID" value="UYV72290.1"/>
    <property type="molecule type" value="Genomic_DNA"/>
</dbReference>
<sequence>MEMKEFLLGYMVDEVDLGYNRRGLTQMIEESLGIPAPEIHSILKDHLKVSKVCCLWISYSLTDEQMTRCVSWFHEMLKKFDNESFRYVNSIITGDETWLYYLLCLLKLRTKLGYLKRGKYGIRDVPRSGRPASSVNEENIAAVKILLETDLHITYRQIEESLDIPAPAIHSKRWLKHALIRCKTRHRRESRLKSLPSRNLVQQY</sequence>
<dbReference type="InterPro" id="IPR052709">
    <property type="entry name" value="Transposase-MT_Hybrid"/>
</dbReference>
<dbReference type="InterPro" id="IPR036397">
    <property type="entry name" value="RNaseH_sf"/>
</dbReference>
<evidence type="ECO:0000313" key="1">
    <source>
        <dbReference type="EMBL" id="UYV72290.1"/>
    </source>
</evidence>
<name>A0ABY6KXJ8_9ARAC</name>
<keyword evidence="2" id="KW-1185">Reference proteome</keyword>
<dbReference type="Proteomes" id="UP001235939">
    <property type="component" value="Chromosome 09"/>
</dbReference>
<dbReference type="PANTHER" id="PTHR46060:SF1">
    <property type="entry name" value="MARINER MOS1 TRANSPOSASE-LIKE PROTEIN"/>
    <property type="match status" value="1"/>
</dbReference>
<accession>A0ABY6KXJ8</accession>
<dbReference type="Gene3D" id="3.30.420.10">
    <property type="entry name" value="Ribonuclease H-like superfamily/Ribonuclease H"/>
    <property type="match status" value="1"/>
</dbReference>
<proteinExistence type="predicted"/>
<reference evidence="1 2" key="1">
    <citation type="submission" date="2022-01" db="EMBL/GenBank/DDBJ databases">
        <title>A chromosomal length assembly of Cordylochernes scorpioides.</title>
        <authorList>
            <person name="Zeh D."/>
            <person name="Zeh J."/>
        </authorList>
    </citation>
    <scope>NUCLEOTIDE SEQUENCE [LARGE SCALE GENOMIC DNA]</scope>
    <source>
        <strain evidence="1">IN4F17</strain>
        <tissue evidence="1">Whole Body</tissue>
    </source>
</reference>